<evidence type="ECO:0000313" key="3">
    <source>
        <dbReference type="Proteomes" id="UP000034617"/>
    </source>
</evidence>
<feature type="transmembrane region" description="Helical" evidence="1">
    <location>
        <begin position="66"/>
        <end position="84"/>
    </location>
</feature>
<comment type="caution">
    <text evidence="2">The sequence shown here is derived from an EMBL/GenBank/DDBJ whole genome shotgun (WGS) entry which is preliminary data.</text>
</comment>
<evidence type="ECO:0000256" key="1">
    <source>
        <dbReference type="SAM" id="Phobius"/>
    </source>
</evidence>
<proteinExistence type="predicted"/>
<organism evidence="2 3">
    <name type="scientific">Candidatus Gottesmanbacteria bacterium GW2011_GWB1_44_11c</name>
    <dbReference type="NCBI Taxonomy" id="1618447"/>
    <lineage>
        <taxon>Bacteria</taxon>
        <taxon>Candidatus Gottesmaniibacteriota</taxon>
    </lineage>
</organism>
<evidence type="ECO:0000313" key="2">
    <source>
        <dbReference type="EMBL" id="KKT35956.1"/>
    </source>
</evidence>
<keyword evidence="1" id="KW-0812">Transmembrane</keyword>
<sequence>MDKLKEIVRSKPTWVVLVIFSYILILGILKWRLSPNISTLFYLLGGLVGIYFMDVADVIFDVKPSPFQSILFLILFGIVSFFIVTSSGSMFATGLVLSLYFTLLFLQAEEWQEYRNLNAWYTLVKAPPSVKVQQWMALGTAFLLVIETLIFIR</sequence>
<dbReference type="EMBL" id="LCHM01000046">
    <property type="protein sequence ID" value="KKT35956.1"/>
    <property type="molecule type" value="Genomic_DNA"/>
</dbReference>
<feature type="transmembrane region" description="Helical" evidence="1">
    <location>
        <begin position="41"/>
        <end position="60"/>
    </location>
</feature>
<gene>
    <name evidence="2" type="ORF">UW22_C0046G0006</name>
</gene>
<accession>A0A0G1GLY0</accession>
<feature type="transmembrane region" description="Helical" evidence="1">
    <location>
        <begin position="12"/>
        <end position="29"/>
    </location>
</feature>
<name>A0A0G1GLY0_9BACT</name>
<feature type="transmembrane region" description="Helical" evidence="1">
    <location>
        <begin position="132"/>
        <end position="152"/>
    </location>
</feature>
<protein>
    <submittedName>
        <fullName evidence="2">Uncharacterized protein</fullName>
    </submittedName>
</protein>
<keyword evidence="1" id="KW-1133">Transmembrane helix</keyword>
<reference evidence="2 3" key="1">
    <citation type="journal article" date="2015" name="Nature">
        <title>rRNA introns, odd ribosomes, and small enigmatic genomes across a large radiation of phyla.</title>
        <authorList>
            <person name="Brown C.T."/>
            <person name="Hug L.A."/>
            <person name="Thomas B.C."/>
            <person name="Sharon I."/>
            <person name="Castelle C.J."/>
            <person name="Singh A."/>
            <person name="Wilkins M.J."/>
            <person name="Williams K.H."/>
            <person name="Banfield J.F."/>
        </authorList>
    </citation>
    <scope>NUCLEOTIDE SEQUENCE [LARGE SCALE GENOMIC DNA]</scope>
</reference>
<keyword evidence="1" id="KW-0472">Membrane</keyword>
<dbReference type="AlphaFoldDB" id="A0A0G1GLY0"/>
<dbReference type="Proteomes" id="UP000034617">
    <property type="component" value="Unassembled WGS sequence"/>
</dbReference>